<proteinExistence type="predicted"/>
<dbReference type="AlphaFoldDB" id="A0A2P2QJ69"/>
<organism evidence="1">
    <name type="scientific">Rhizophora mucronata</name>
    <name type="common">Asiatic mangrove</name>
    <dbReference type="NCBI Taxonomy" id="61149"/>
    <lineage>
        <taxon>Eukaryota</taxon>
        <taxon>Viridiplantae</taxon>
        <taxon>Streptophyta</taxon>
        <taxon>Embryophyta</taxon>
        <taxon>Tracheophyta</taxon>
        <taxon>Spermatophyta</taxon>
        <taxon>Magnoliopsida</taxon>
        <taxon>eudicotyledons</taxon>
        <taxon>Gunneridae</taxon>
        <taxon>Pentapetalae</taxon>
        <taxon>rosids</taxon>
        <taxon>fabids</taxon>
        <taxon>Malpighiales</taxon>
        <taxon>Rhizophoraceae</taxon>
        <taxon>Rhizophora</taxon>
    </lineage>
</organism>
<evidence type="ECO:0000313" key="1">
    <source>
        <dbReference type="EMBL" id="MBX67036.1"/>
    </source>
</evidence>
<accession>A0A2P2QJ69</accession>
<reference evidence="1" key="1">
    <citation type="submission" date="2018-02" db="EMBL/GenBank/DDBJ databases">
        <title>Rhizophora mucronata_Transcriptome.</title>
        <authorList>
            <person name="Meera S.P."/>
            <person name="Sreeshan A."/>
            <person name="Augustine A."/>
        </authorList>
    </citation>
    <scope>NUCLEOTIDE SEQUENCE</scope>
    <source>
        <tissue evidence="1">Leaf</tissue>
    </source>
</reference>
<sequence>MVVGLSIQYNNPFKINQSVAVNWSSSLSLSVF</sequence>
<name>A0A2P2QJ69_RHIMU</name>
<protein>
    <submittedName>
        <fullName evidence="1">Uncharacterized protein</fullName>
    </submittedName>
</protein>
<dbReference type="EMBL" id="GGEC01086552">
    <property type="protein sequence ID" value="MBX67036.1"/>
    <property type="molecule type" value="Transcribed_RNA"/>
</dbReference>